<proteinExistence type="predicted"/>
<feature type="transmembrane region" description="Helical" evidence="1">
    <location>
        <begin position="49"/>
        <end position="80"/>
    </location>
</feature>
<dbReference type="InParanoid" id="A0A1I5YKC9"/>
<keyword evidence="1" id="KW-1133">Transmembrane helix</keyword>
<dbReference type="AlphaFoldDB" id="A0A1I5YKC9"/>
<reference evidence="2 3" key="1">
    <citation type="submission" date="2016-10" db="EMBL/GenBank/DDBJ databases">
        <authorList>
            <person name="de Groot N.N."/>
        </authorList>
    </citation>
    <scope>NUCLEOTIDE SEQUENCE [LARGE SCALE GENOMIC DNA]</scope>
    <source>
        <strain evidence="2 3">DSM 43067</strain>
    </source>
</reference>
<keyword evidence="1" id="KW-0812">Transmembrane</keyword>
<dbReference type="Proteomes" id="UP000183413">
    <property type="component" value="Unassembled WGS sequence"/>
</dbReference>
<sequence length="86" mass="9049">MTLAYTFSALAGLLAAVCLLQVITGREVVRLSRTRHPPGRVRRMYSGPTLIGVGGVLLGAGIVMWVGMGLLWGGLILAVATTARRS</sequence>
<evidence type="ECO:0000313" key="3">
    <source>
        <dbReference type="Proteomes" id="UP000183413"/>
    </source>
</evidence>
<keyword evidence="1" id="KW-0472">Membrane</keyword>
<organism evidence="2 3">
    <name type="scientific">Actinomadura madurae</name>
    <dbReference type="NCBI Taxonomy" id="1993"/>
    <lineage>
        <taxon>Bacteria</taxon>
        <taxon>Bacillati</taxon>
        <taxon>Actinomycetota</taxon>
        <taxon>Actinomycetes</taxon>
        <taxon>Streptosporangiales</taxon>
        <taxon>Thermomonosporaceae</taxon>
        <taxon>Actinomadura</taxon>
    </lineage>
</organism>
<name>A0A1I5YKC9_9ACTN</name>
<evidence type="ECO:0000313" key="2">
    <source>
        <dbReference type="EMBL" id="SFQ44648.1"/>
    </source>
</evidence>
<accession>A0A1I5YKC9</accession>
<protein>
    <submittedName>
        <fullName evidence="2">Uncharacterized protein</fullName>
    </submittedName>
</protein>
<dbReference type="EMBL" id="FOVH01000034">
    <property type="protein sequence ID" value="SFQ44648.1"/>
    <property type="molecule type" value="Genomic_DNA"/>
</dbReference>
<evidence type="ECO:0000256" key="1">
    <source>
        <dbReference type="SAM" id="Phobius"/>
    </source>
</evidence>
<keyword evidence="3" id="KW-1185">Reference proteome</keyword>
<gene>
    <name evidence="2" type="ORF">SAMN04489713_1349</name>
</gene>